<dbReference type="Proteomes" id="UP000516173">
    <property type="component" value="Chromosome"/>
</dbReference>
<gene>
    <name evidence="2" type="ORF">NWFMUON74_52240</name>
</gene>
<dbReference type="KEGG" id="nwl:NWFMUON74_52240"/>
<organism evidence="2 3">
    <name type="scientific">Nocardia wallacei</name>
    <dbReference type="NCBI Taxonomy" id="480035"/>
    <lineage>
        <taxon>Bacteria</taxon>
        <taxon>Bacillati</taxon>
        <taxon>Actinomycetota</taxon>
        <taxon>Actinomycetes</taxon>
        <taxon>Mycobacteriales</taxon>
        <taxon>Nocardiaceae</taxon>
        <taxon>Nocardia</taxon>
    </lineage>
</organism>
<protein>
    <submittedName>
        <fullName evidence="2">Uncharacterized protein</fullName>
    </submittedName>
</protein>
<name>A0A7G1KQK7_9NOCA</name>
<accession>A0A7G1KQK7</accession>
<feature type="transmembrane region" description="Helical" evidence="1">
    <location>
        <begin position="12"/>
        <end position="40"/>
    </location>
</feature>
<keyword evidence="1" id="KW-0812">Transmembrane</keyword>
<sequence>MRLLPAEFLVVPLLLAVVLFVWSPGTVLAVVFVVALVAAWRRRPRRSGARR</sequence>
<dbReference type="RefSeq" id="WP_187684356.1">
    <property type="nucleotide sequence ID" value="NZ_AP023396.1"/>
</dbReference>
<dbReference type="GeneID" id="80349663"/>
<proteinExistence type="predicted"/>
<evidence type="ECO:0000313" key="3">
    <source>
        <dbReference type="Proteomes" id="UP000516173"/>
    </source>
</evidence>
<dbReference type="AlphaFoldDB" id="A0A7G1KQK7"/>
<keyword evidence="1" id="KW-0472">Membrane</keyword>
<reference evidence="2 3" key="1">
    <citation type="submission" date="2020-08" db="EMBL/GenBank/DDBJ databases">
        <title>Genome Sequencing of Nocardia wallacei strain FMUON74 and assembly.</title>
        <authorList>
            <person name="Toyokawa M."/>
            <person name="Uesaka K."/>
        </authorList>
    </citation>
    <scope>NUCLEOTIDE SEQUENCE [LARGE SCALE GENOMIC DNA]</scope>
    <source>
        <strain evidence="2 3">FMUON74</strain>
    </source>
</reference>
<evidence type="ECO:0000313" key="2">
    <source>
        <dbReference type="EMBL" id="BCK57452.1"/>
    </source>
</evidence>
<dbReference type="EMBL" id="AP023396">
    <property type="protein sequence ID" value="BCK57452.1"/>
    <property type="molecule type" value="Genomic_DNA"/>
</dbReference>
<keyword evidence="3" id="KW-1185">Reference proteome</keyword>
<evidence type="ECO:0000256" key="1">
    <source>
        <dbReference type="SAM" id="Phobius"/>
    </source>
</evidence>
<keyword evidence="1" id="KW-1133">Transmembrane helix</keyword>